<accession>A0ABP6IPW7</accession>
<proteinExistence type="predicted"/>
<name>A0ABP6IPW7_9ACTN</name>
<sequence>MAPAIAPPIIPLTALAPRDTTLLNVRPPFAFTERATPTRHGRALTDRRFLTRHTTGGSL</sequence>
<evidence type="ECO:0000313" key="1">
    <source>
        <dbReference type="EMBL" id="GAA2902023.1"/>
    </source>
</evidence>
<gene>
    <name evidence="1" type="ORF">GCM10010517_67870</name>
</gene>
<comment type="caution">
    <text evidence="1">The sequence shown here is derived from an EMBL/GenBank/DDBJ whole genome shotgun (WGS) entry which is preliminary data.</text>
</comment>
<dbReference type="EMBL" id="BAAAVI010000072">
    <property type="protein sequence ID" value="GAA2902023.1"/>
    <property type="molecule type" value="Genomic_DNA"/>
</dbReference>
<protein>
    <submittedName>
        <fullName evidence="1">Uncharacterized protein</fullName>
    </submittedName>
</protein>
<organism evidence="1 2">
    <name type="scientific">Streptosporangium fragile</name>
    <dbReference type="NCBI Taxonomy" id="46186"/>
    <lineage>
        <taxon>Bacteria</taxon>
        <taxon>Bacillati</taxon>
        <taxon>Actinomycetota</taxon>
        <taxon>Actinomycetes</taxon>
        <taxon>Streptosporangiales</taxon>
        <taxon>Streptosporangiaceae</taxon>
        <taxon>Streptosporangium</taxon>
    </lineage>
</organism>
<evidence type="ECO:0000313" key="2">
    <source>
        <dbReference type="Proteomes" id="UP001500831"/>
    </source>
</evidence>
<keyword evidence="2" id="KW-1185">Reference proteome</keyword>
<reference evidence="2" key="1">
    <citation type="journal article" date="2019" name="Int. J. Syst. Evol. Microbiol.">
        <title>The Global Catalogue of Microorganisms (GCM) 10K type strain sequencing project: providing services to taxonomists for standard genome sequencing and annotation.</title>
        <authorList>
            <consortium name="The Broad Institute Genomics Platform"/>
            <consortium name="The Broad Institute Genome Sequencing Center for Infectious Disease"/>
            <person name="Wu L."/>
            <person name="Ma J."/>
        </authorList>
    </citation>
    <scope>NUCLEOTIDE SEQUENCE [LARGE SCALE GENOMIC DNA]</scope>
    <source>
        <strain evidence="2">JCM 6242</strain>
    </source>
</reference>
<dbReference type="Proteomes" id="UP001500831">
    <property type="component" value="Unassembled WGS sequence"/>
</dbReference>